<evidence type="ECO:0000313" key="3">
    <source>
        <dbReference type="Proteomes" id="UP000184164"/>
    </source>
</evidence>
<dbReference type="EMBL" id="FQUM01000010">
    <property type="protein sequence ID" value="SHF84340.1"/>
    <property type="molecule type" value="Genomic_DNA"/>
</dbReference>
<name>A0A1M5EYG2_9BACT</name>
<keyword evidence="3" id="KW-1185">Reference proteome</keyword>
<dbReference type="PANTHER" id="PTHR47099">
    <property type="entry name" value="METHYLCOBAMIDE:COM METHYLTRANSFERASE MTBA"/>
    <property type="match status" value="1"/>
</dbReference>
<dbReference type="GO" id="GO:0006779">
    <property type="term" value="P:porphyrin-containing compound biosynthetic process"/>
    <property type="evidence" value="ECO:0007669"/>
    <property type="project" value="InterPro"/>
</dbReference>
<dbReference type="GO" id="GO:0004853">
    <property type="term" value="F:uroporphyrinogen decarboxylase activity"/>
    <property type="evidence" value="ECO:0007669"/>
    <property type="project" value="InterPro"/>
</dbReference>
<evidence type="ECO:0000259" key="1">
    <source>
        <dbReference type="Pfam" id="PF01208"/>
    </source>
</evidence>
<reference evidence="2 3" key="1">
    <citation type="submission" date="2016-11" db="EMBL/GenBank/DDBJ databases">
        <authorList>
            <person name="Jaros S."/>
            <person name="Januszkiewicz K."/>
            <person name="Wedrychowicz H."/>
        </authorList>
    </citation>
    <scope>NUCLEOTIDE SEQUENCE [LARGE SCALE GENOMIC DNA]</scope>
    <source>
        <strain evidence="2 3">DSM 26910</strain>
    </source>
</reference>
<accession>A0A1M5EYG2</accession>
<dbReference type="STRING" id="1484053.SAMN05444274_11085"/>
<protein>
    <submittedName>
        <fullName evidence="2">Uroporphyrinogen decarboxylase (URO-D)</fullName>
    </submittedName>
</protein>
<dbReference type="InterPro" id="IPR052024">
    <property type="entry name" value="Methanogen_methyltrans"/>
</dbReference>
<evidence type="ECO:0000313" key="2">
    <source>
        <dbReference type="EMBL" id="SHF84340.1"/>
    </source>
</evidence>
<sequence>MKYFDEPVYSYKTINFRVEQLVSYIAPSAPATRRPAVGDEPDVRLEIGFTPRWYRNKLGIDFGEKWHNNPEYRKQTVLAMRQELKKRFHNRDVGIQSEKPDLLTGLYGACTIAAIYEIPIIYSQNNWPTCASKYLSDSEVDSLNPPDLMDNYFFQKLLEQVKWIHEDQGEIIGFINWQGVLNNACRLRGEQIFVDMFINPERVMHLLDCVSTTMIEGVKTLYMHQKGENSEYKFVTISNCLVNMISPEQYRDFIMPFDLKISKVFGTVGIHNCAWNANPYMEYYSKFSNLGYIDMGIDSDLKKAKEFFSNARRALMYTPMDLYSKSTNEIEDDIKYIVNSFSPCDIIIADIDEDIPDSKVCHVIDYVEKINFRVK</sequence>
<dbReference type="InterPro" id="IPR000257">
    <property type="entry name" value="Uroporphyrinogen_deCOase"/>
</dbReference>
<dbReference type="InterPro" id="IPR038071">
    <property type="entry name" value="UROD/MetE-like_sf"/>
</dbReference>
<dbReference type="AlphaFoldDB" id="A0A1M5EYG2"/>
<dbReference type="SUPFAM" id="SSF51726">
    <property type="entry name" value="UROD/MetE-like"/>
    <property type="match status" value="1"/>
</dbReference>
<dbReference type="Proteomes" id="UP000184164">
    <property type="component" value="Unassembled WGS sequence"/>
</dbReference>
<dbReference type="Pfam" id="PF01208">
    <property type="entry name" value="URO-D"/>
    <property type="match status" value="1"/>
</dbReference>
<gene>
    <name evidence="2" type="ORF">SAMN05444274_11085</name>
</gene>
<proteinExistence type="predicted"/>
<feature type="domain" description="Uroporphyrinogen decarboxylase (URO-D)" evidence="1">
    <location>
        <begin position="110"/>
        <end position="339"/>
    </location>
</feature>
<dbReference type="Gene3D" id="3.20.20.210">
    <property type="match status" value="1"/>
</dbReference>
<organism evidence="2 3">
    <name type="scientific">Mariniphaga anaerophila</name>
    <dbReference type="NCBI Taxonomy" id="1484053"/>
    <lineage>
        <taxon>Bacteria</taxon>
        <taxon>Pseudomonadati</taxon>
        <taxon>Bacteroidota</taxon>
        <taxon>Bacteroidia</taxon>
        <taxon>Marinilabiliales</taxon>
        <taxon>Prolixibacteraceae</taxon>
        <taxon>Mariniphaga</taxon>
    </lineage>
</organism>
<dbReference type="PANTHER" id="PTHR47099:SF1">
    <property type="entry name" value="METHYLCOBAMIDE:COM METHYLTRANSFERASE MTBA"/>
    <property type="match status" value="1"/>
</dbReference>